<evidence type="ECO:0000256" key="16">
    <source>
        <dbReference type="ARBA" id="ARBA00047886"/>
    </source>
</evidence>
<feature type="domain" description="PH" evidence="19">
    <location>
        <begin position="378"/>
        <end position="472"/>
    </location>
</feature>
<dbReference type="CDD" id="cd13216">
    <property type="entry name" value="PH-GRAM2_AGT26"/>
    <property type="match status" value="1"/>
</dbReference>
<evidence type="ECO:0000256" key="4">
    <source>
        <dbReference type="ARBA" id="ARBA00012650"/>
    </source>
</evidence>
<sequence length="1532" mass="166320">MSSSSPPPAPPAQGQASPAPSSPPFPPPAALDYDRLSPPLPDSPALKPPLAGPQSDSAHDAARRSSLDDCPDTARDAEPHVVHSETQALMQMLSMVGSRFFDAEGQGIMEDDDLDEADDDILGQPPRRRSLTGELETESAAALDPTAWLSSRSRRLRTDRGLYPGRHEAFDDQATPLGGQTPLAASAISVHRAKKPPTSPFGSHSETAQRRSQARAKRQDDLAGRQSSRHPFAEASADTGEEGDSEDSGTDEPRSAVDTAPGPSHLDDGPRQSLETQDDTTEAKSAPMPSEASTSRLQPPFEVLPPEGSGAADDALPRRDDVEQLLVQLHRLFDLEPTEELLSAHRCWLFRSILLQGHVYLTTGHLCFYAYLPSRENRLLRSGPIAKLTRRTHRFSKHWATLRSGLLSWFDSARDPYFPQGFIDLRRVSAVEASSKHLDRFKVTTPYRRFTFQVESEASRNAWITALRKEVFKAHNEGESVKISIPLETVIDVDTTLSVDQTEMVCIKVVDELAGFAIDEYFFLHLSRRDEFLRTTKRIAFGNSRSGSDPLRWSRASIQDSTGGMANTVTLPNAPLDEVPALPISTTLRRQGSSASAKTMSAARAGADASKGSALKAEGEAGQRPIAIPRLDAAKGRPAATMDADADHLSCTPTARTMEGALGDSSFVYPPSPTGSEPPPSFEQVQKEAERGWALPKWIKDTPNRMLGGGSAADALAGWMGGTSRRHHRRIVELWPKDTHLGDDDDQDARSAAGEDLSNSGYSSFSVLDAPDEDRDAPTEAGRFEEQFRETFGLPEDERLVGHVHATLFRVLPITGRAFVSTRHLAFRSSGIAQKTVGRTLMLIPLSDVVSAARQPAFRFGQHGVVVTVRGHEEVFLELASAERRDEMLSLIDLQLDHIRADDPDDDDLAAVGGDAAAGSERSNALVLRDLSEQLDQSFDSASASTSTLSSHLSMLGQSSASIMRSDSSALLSFKPAKPLVFTMLTIGSRGDVQPYIALGKGLQADGHRVRIATHPEFGDWVKGHGIEFSGIGGDPAELMRICVENGTFTVSFLREGVTKFRGWLDDLLLSSWHACQGSDVIIESPSAIAGIHVAEALQVPYYRAFTMPWTRTRAYPHAFAVPGNKAGGNYNYMSYVIFDQIFWRAAAGQINRWRKKHLGLRSTNIDKLEQHKVPFIYNFSPSLVPRPLDWFEWIHVTGFWFLDGPDNSSSRKWQPPADLVAFIDRARVNGRKLVYIGWGSIVVSDAEAMTRCVLEAVKKSGVCAIISKGWSDRLSSGSNPGSTVSDPAVLDDVFQVSSVPHDWLFPLIDAACHHGGAGTLGASLRAGLPTIVKPYFGDQFFWGQQVESLGVGSCVKNLTADALAAALRTATTNAKQIEGARALGAQIRAEDGVGEAIKAIYRDLDYARGRIKRDTRLPTETQRGQGQDADSTPLLQQGAMPPRADVNDDEQPHDGTAARAAGPVTDAVQAAADTSHEREHEHEHGSCSAEHTSDEWSDVGGPLSPAMSGSHDDPSSSLFLSSHHDAPTTGA</sequence>
<dbReference type="SUPFAM" id="SSF53756">
    <property type="entry name" value="UDP-Glycosyltransferase/glycogen phosphorylase"/>
    <property type="match status" value="1"/>
</dbReference>
<evidence type="ECO:0000256" key="9">
    <source>
        <dbReference type="ARBA" id="ARBA00022679"/>
    </source>
</evidence>
<dbReference type="InterPro" id="IPR010610">
    <property type="entry name" value="EryCIII-like_C"/>
</dbReference>
<evidence type="ECO:0000256" key="5">
    <source>
        <dbReference type="ARBA" id="ARBA00017894"/>
    </source>
</evidence>
<evidence type="ECO:0000256" key="1">
    <source>
        <dbReference type="ARBA" id="ARBA00004170"/>
    </source>
</evidence>
<feature type="region of interest" description="Disordered" evidence="18">
    <location>
        <begin position="738"/>
        <end position="779"/>
    </location>
</feature>
<dbReference type="InterPro" id="IPR011993">
    <property type="entry name" value="PH-like_dom_sf"/>
</dbReference>
<evidence type="ECO:0000256" key="3">
    <source>
        <dbReference type="ARBA" id="ARBA00006962"/>
    </source>
</evidence>
<dbReference type="FunFam" id="2.30.29.30:FF:000391">
    <property type="entry name" value="Sterol 3-beta-glucosyltransferase"/>
    <property type="match status" value="1"/>
</dbReference>
<evidence type="ECO:0000256" key="2">
    <source>
        <dbReference type="ARBA" id="ARBA00004496"/>
    </source>
</evidence>
<feature type="compositionally biased region" description="Pro residues" evidence="18">
    <location>
        <begin position="20"/>
        <end position="29"/>
    </location>
</feature>
<dbReference type="Proteomes" id="UP000323386">
    <property type="component" value="Unassembled WGS sequence"/>
</dbReference>
<keyword evidence="7" id="KW-0444">Lipid biosynthesis</keyword>
<organism evidence="20 21">
    <name type="scientific">Pseudozyma flocculosa</name>
    <dbReference type="NCBI Taxonomy" id="84751"/>
    <lineage>
        <taxon>Eukaryota</taxon>
        <taxon>Fungi</taxon>
        <taxon>Dikarya</taxon>
        <taxon>Basidiomycota</taxon>
        <taxon>Ustilaginomycotina</taxon>
        <taxon>Ustilaginomycetes</taxon>
        <taxon>Ustilaginales</taxon>
        <taxon>Ustilaginaceae</taxon>
        <taxon>Pseudozyma</taxon>
    </lineage>
</organism>
<evidence type="ECO:0000256" key="13">
    <source>
        <dbReference type="ARBA" id="ARBA00023166"/>
    </source>
</evidence>
<feature type="compositionally biased region" description="Basic and acidic residues" evidence="18">
    <location>
        <begin position="1475"/>
        <end position="1486"/>
    </location>
</feature>
<keyword evidence="11" id="KW-0756">Sterol biosynthesis</keyword>
<name>A0A5C3F7Q9_9BASI</name>
<feature type="compositionally biased region" description="Acidic residues" evidence="18">
    <location>
        <begin position="239"/>
        <end position="250"/>
    </location>
</feature>
<accession>A0A5C3F7Q9</accession>
<dbReference type="Gene3D" id="2.30.29.30">
    <property type="entry name" value="Pleckstrin-homology domain (PH domain)/Phosphotyrosine-binding domain (PTB)"/>
    <property type="match status" value="2"/>
</dbReference>
<comment type="catalytic activity">
    <reaction evidence="16">
        <text>ergosterol + UDP-alpha-D-glucose = ergosteryl 3-beta-D-glucoside + UDP + H(+)</text>
        <dbReference type="Rhea" id="RHEA:61836"/>
        <dbReference type="ChEBI" id="CHEBI:15378"/>
        <dbReference type="ChEBI" id="CHEBI:16933"/>
        <dbReference type="ChEBI" id="CHEBI:52973"/>
        <dbReference type="ChEBI" id="CHEBI:58223"/>
        <dbReference type="ChEBI" id="CHEBI:58885"/>
    </reaction>
    <physiologicalReaction direction="left-to-right" evidence="16">
        <dbReference type="Rhea" id="RHEA:61837"/>
    </physiologicalReaction>
</comment>
<dbReference type="InterPro" id="IPR002213">
    <property type="entry name" value="UDP_glucos_trans"/>
</dbReference>
<dbReference type="Pfam" id="PF03033">
    <property type="entry name" value="Glyco_transf_28"/>
    <property type="match status" value="1"/>
</dbReference>
<evidence type="ECO:0000256" key="18">
    <source>
        <dbReference type="SAM" id="MobiDB-lite"/>
    </source>
</evidence>
<dbReference type="Pfam" id="PF06722">
    <property type="entry name" value="EryCIII-like_C"/>
    <property type="match status" value="1"/>
</dbReference>
<dbReference type="InterPro" id="IPR048066">
    <property type="entry name" value="ATG26_PH_GRAM1"/>
</dbReference>
<evidence type="ECO:0000256" key="17">
    <source>
        <dbReference type="ARBA" id="ARBA00049453"/>
    </source>
</evidence>
<dbReference type="GO" id="GO:0005975">
    <property type="term" value="P:carbohydrate metabolic process"/>
    <property type="evidence" value="ECO:0007669"/>
    <property type="project" value="InterPro"/>
</dbReference>
<dbReference type="CDD" id="cd03784">
    <property type="entry name" value="GT1_Gtf-like"/>
    <property type="match status" value="1"/>
</dbReference>
<dbReference type="OrthoDB" id="10261837at2759"/>
<comment type="catalytic activity">
    <reaction evidence="17">
        <text>a sterol + UDP-alpha-D-glucose = a sterol 3-beta-D-glucoside + UDP + H(+)</text>
        <dbReference type="Rhea" id="RHEA:22724"/>
        <dbReference type="ChEBI" id="CHEBI:15378"/>
        <dbReference type="ChEBI" id="CHEBI:15889"/>
        <dbReference type="ChEBI" id="CHEBI:37424"/>
        <dbReference type="ChEBI" id="CHEBI:58223"/>
        <dbReference type="ChEBI" id="CHEBI:58885"/>
        <dbReference type="EC" id="2.4.1.173"/>
    </reaction>
    <physiologicalReaction direction="left-to-right" evidence="17">
        <dbReference type="Rhea" id="RHEA:22725"/>
    </physiologicalReaction>
</comment>
<evidence type="ECO:0000256" key="14">
    <source>
        <dbReference type="ARBA" id="ARBA00023221"/>
    </source>
</evidence>
<dbReference type="PROSITE" id="PS50003">
    <property type="entry name" value="PH_DOMAIN"/>
    <property type="match status" value="1"/>
</dbReference>
<evidence type="ECO:0000256" key="6">
    <source>
        <dbReference type="ARBA" id="ARBA00022490"/>
    </source>
</evidence>
<dbReference type="Pfam" id="PF00169">
    <property type="entry name" value="PH"/>
    <property type="match status" value="1"/>
</dbReference>
<keyword evidence="6" id="KW-0963">Cytoplasm</keyword>
<dbReference type="EMBL" id="OOIP01000014">
    <property type="protein sequence ID" value="SPO39331.1"/>
    <property type="molecule type" value="Genomic_DNA"/>
</dbReference>
<dbReference type="SMART" id="SM00233">
    <property type="entry name" value="PH"/>
    <property type="match status" value="1"/>
</dbReference>
<dbReference type="GO" id="GO:0005737">
    <property type="term" value="C:cytoplasm"/>
    <property type="evidence" value="ECO:0007669"/>
    <property type="project" value="UniProtKB-SubCell"/>
</dbReference>
<dbReference type="Gene3D" id="3.40.50.2000">
    <property type="entry name" value="Glycogen Phosphorylase B"/>
    <property type="match status" value="2"/>
</dbReference>
<evidence type="ECO:0000259" key="19">
    <source>
        <dbReference type="PROSITE" id="PS50003"/>
    </source>
</evidence>
<gene>
    <name evidence="20" type="ORF">PSFLO_04812</name>
</gene>
<keyword evidence="13" id="KW-1207">Sterol metabolism</keyword>
<evidence type="ECO:0000256" key="8">
    <source>
        <dbReference type="ARBA" id="ARBA00022676"/>
    </source>
</evidence>
<feature type="region of interest" description="Disordered" evidence="18">
    <location>
        <begin position="114"/>
        <end position="316"/>
    </location>
</feature>
<dbReference type="InterPro" id="IPR048065">
    <property type="entry name" value="ATG26_PH_GRAM2"/>
</dbReference>
<dbReference type="GO" id="GO:0016906">
    <property type="term" value="F:sterol 3-beta-glucosyltransferase activity"/>
    <property type="evidence" value="ECO:0007669"/>
    <property type="project" value="UniProtKB-EC"/>
</dbReference>
<dbReference type="FunFam" id="3.40.50.2000:FF:000009">
    <property type="entry name" value="Sterol 3-beta-glucosyltransferase UGT80A2"/>
    <property type="match status" value="1"/>
</dbReference>
<dbReference type="Pfam" id="PF02893">
    <property type="entry name" value="GRAM"/>
    <property type="match status" value="2"/>
</dbReference>
<feature type="compositionally biased region" description="Pro residues" evidence="18">
    <location>
        <begin position="1"/>
        <end position="11"/>
    </location>
</feature>
<protein>
    <recommendedName>
        <fullName evidence="5">Sterol 3-beta-glucosyltransferase</fullName>
        <ecNumber evidence="4">2.4.1.173</ecNumber>
    </recommendedName>
    <alternativeName>
        <fullName evidence="15">Autophagy-related protein 26</fullName>
    </alternativeName>
</protein>
<feature type="region of interest" description="Disordered" evidence="18">
    <location>
        <begin position="1"/>
        <end position="85"/>
    </location>
</feature>
<evidence type="ECO:0000256" key="10">
    <source>
        <dbReference type="ARBA" id="ARBA00022955"/>
    </source>
</evidence>
<dbReference type="CDD" id="cd13215">
    <property type="entry name" value="PH-GRAM1_AGT26"/>
    <property type="match status" value="1"/>
</dbReference>
<comment type="subcellular location">
    <subcellularLocation>
        <location evidence="2">Cytoplasm</location>
    </subcellularLocation>
    <subcellularLocation>
        <location evidence="1">Membrane</location>
        <topology evidence="1">Peripheral membrane protein</topology>
    </subcellularLocation>
</comment>
<feature type="compositionally biased region" description="Polar residues" evidence="18">
    <location>
        <begin position="757"/>
        <end position="766"/>
    </location>
</feature>
<keyword evidence="14" id="KW-0753">Steroid metabolism</keyword>
<keyword evidence="12" id="KW-0472">Membrane</keyword>
<dbReference type="InterPro" id="IPR050426">
    <property type="entry name" value="Glycosyltransferase_28"/>
</dbReference>
<evidence type="ECO:0000256" key="12">
    <source>
        <dbReference type="ARBA" id="ARBA00023136"/>
    </source>
</evidence>
<dbReference type="GO" id="GO:0016020">
    <property type="term" value="C:membrane"/>
    <property type="evidence" value="ECO:0007669"/>
    <property type="project" value="UniProtKB-SubCell"/>
</dbReference>
<proteinExistence type="inferred from homology"/>
<feature type="compositionally biased region" description="Pro residues" evidence="18">
    <location>
        <begin position="38"/>
        <end position="51"/>
    </location>
</feature>
<keyword evidence="21" id="KW-1185">Reference proteome</keyword>
<keyword evidence="10" id="KW-0443">Lipid metabolism</keyword>
<dbReference type="InterPro" id="IPR004182">
    <property type="entry name" value="GRAM"/>
</dbReference>
<evidence type="ECO:0000256" key="7">
    <source>
        <dbReference type="ARBA" id="ARBA00022516"/>
    </source>
</evidence>
<feature type="region of interest" description="Disordered" evidence="18">
    <location>
        <begin position="1414"/>
        <end position="1532"/>
    </location>
</feature>
<dbReference type="GO" id="GO:0016126">
    <property type="term" value="P:sterol biosynthetic process"/>
    <property type="evidence" value="ECO:0007669"/>
    <property type="project" value="UniProtKB-KW"/>
</dbReference>
<keyword evidence="8" id="KW-0328">Glycosyltransferase</keyword>
<dbReference type="FunFam" id="3.40.50.2000:FF:000029">
    <property type="entry name" value="Sterol 3-beta-glucosyltransferase"/>
    <property type="match status" value="1"/>
</dbReference>
<comment type="similarity">
    <text evidence="3">Belongs to the glycosyltransferase 28 family.</text>
</comment>
<evidence type="ECO:0000256" key="11">
    <source>
        <dbReference type="ARBA" id="ARBA00023011"/>
    </source>
</evidence>
<reference evidence="20 21" key="1">
    <citation type="submission" date="2018-03" db="EMBL/GenBank/DDBJ databases">
        <authorList>
            <person name="Guldener U."/>
        </authorList>
    </citation>
    <scope>NUCLEOTIDE SEQUENCE [LARGE SCALE GENOMIC DNA]</scope>
    <source>
        <strain evidence="20 21">DAOM196992</strain>
    </source>
</reference>
<feature type="compositionally biased region" description="Basic and acidic residues" evidence="18">
    <location>
        <begin position="57"/>
        <end position="83"/>
    </location>
</feature>
<dbReference type="InterPro" id="IPR001849">
    <property type="entry name" value="PH_domain"/>
</dbReference>
<dbReference type="PANTHER" id="PTHR48050">
    <property type="entry name" value="STEROL 3-BETA-GLUCOSYLTRANSFERASE"/>
    <property type="match status" value="1"/>
</dbReference>
<evidence type="ECO:0000256" key="15">
    <source>
        <dbReference type="ARBA" id="ARBA00029843"/>
    </source>
</evidence>
<dbReference type="EC" id="2.4.1.173" evidence="4"/>
<evidence type="ECO:0000313" key="21">
    <source>
        <dbReference type="Proteomes" id="UP000323386"/>
    </source>
</evidence>
<feature type="compositionally biased region" description="Basic and acidic residues" evidence="18">
    <location>
        <begin position="1523"/>
        <end position="1532"/>
    </location>
</feature>
<keyword evidence="10" id="KW-0752">Steroid biosynthesis</keyword>
<feature type="compositionally biased region" description="Basic and acidic residues" evidence="18">
    <location>
        <begin position="156"/>
        <end position="170"/>
    </location>
</feature>
<dbReference type="InterPro" id="IPR004276">
    <property type="entry name" value="GlycoTrans_28_N"/>
</dbReference>
<dbReference type="PANTHER" id="PTHR48050:SF25">
    <property type="entry name" value="STEROL 3-BETA-GLUCOSYLTRANSFERASE"/>
    <property type="match status" value="1"/>
</dbReference>
<keyword evidence="9 20" id="KW-0808">Transferase</keyword>
<evidence type="ECO:0000313" key="20">
    <source>
        <dbReference type="EMBL" id="SPO39331.1"/>
    </source>
</evidence>
<feature type="compositionally biased region" description="Polar residues" evidence="18">
    <location>
        <begin position="1419"/>
        <end position="1436"/>
    </location>
</feature>
<dbReference type="SMART" id="SM00568">
    <property type="entry name" value="GRAM"/>
    <property type="match status" value="2"/>
</dbReference>
<dbReference type="SUPFAM" id="SSF50729">
    <property type="entry name" value="PH domain-like"/>
    <property type="match status" value="1"/>
</dbReference>